<dbReference type="Proteomes" id="UP000637299">
    <property type="component" value="Unassembled WGS sequence"/>
</dbReference>
<keyword evidence="3" id="KW-1185">Reference proteome</keyword>
<dbReference type="EMBL" id="JACYFS010000001">
    <property type="protein sequence ID" value="MBD8082102.1"/>
    <property type="molecule type" value="Genomic_DNA"/>
</dbReference>
<proteinExistence type="predicted"/>
<evidence type="ECO:0000313" key="2">
    <source>
        <dbReference type="EMBL" id="MBD8082102.1"/>
    </source>
</evidence>
<feature type="signal peptide" evidence="1">
    <location>
        <begin position="1"/>
        <end position="19"/>
    </location>
</feature>
<dbReference type="Gene3D" id="2.40.50.120">
    <property type="match status" value="1"/>
</dbReference>
<evidence type="ECO:0000313" key="3">
    <source>
        <dbReference type="Proteomes" id="UP000637299"/>
    </source>
</evidence>
<evidence type="ECO:0000256" key="1">
    <source>
        <dbReference type="SAM" id="SignalP"/>
    </source>
</evidence>
<protein>
    <recommendedName>
        <fullName evidence="4">Tissue inhibitor of metalloproteinase</fullName>
    </recommendedName>
</protein>
<comment type="caution">
    <text evidence="2">The sequence shown here is derived from an EMBL/GenBank/DDBJ whole genome shotgun (WGS) entry which is preliminary data.</text>
</comment>
<dbReference type="SUPFAM" id="SSF50242">
    <property type="entry name" value="TIMP-like"/>
    <property type="match status" value="1"/>
</dbReference>
<reference evidence="2 3" key="1">
    <citation type="submission" date="2020-09" db="EMBL/GenBank/DDBJ databases">
        <title>Genome seq and assembly of Chryseobacterium sp.</title>
        <authorList>
            <person name="Chhetri G."/>
        </authorList>
    </citation>
    <scope>NUCLEOTIDE SEQUENCE [LARGE SCALE GENOMIC DNA]</scope>
    <source>
        <strain evidence="2 3">GCR10</strain>
    </source>
</reference>
<sequence length="247" mass="28504">MKKNLFVVFLLLSFNTILACDCLYTLLPKTYHKANIVAEITVLNIYGNDTKDRTYKAEVKFEKFFKGKTDKTTLNLSGNIGRIDGSACDVEFKKGEKYIIFLNHDNEEISSCTPHYLLNRDNSYHSKISAAENLFAYLKNNTIQNDNFIFYFEKNKTGRSSISKLKNFKPKNNFAVYEIIFTDKNSIASVNIKSEFGDRDDVIAELIKKNIYHPFAASEGKRSLITFVYIPEYVSINYRDYITSELN</sequence>
<dbReference type="RefSeq" id="WP_191735766.1">
    <property type="nucleotide sequence ID" value="NZ_JACYFS010000001.1"/>
</dbReference>
<dbReference type="InterPro" id="IPR008993">
    <property type="entry name" value="TIMP-like_OB-fold"/>
</dbReference>
<evidence type="ECO:0008006" key="4">
    <source>
        <dbReference type="Google" id="ProtNLM"/>
    </source>
</evidence>
<organism evidence="2 3">
    <name type="scientific">Chryseobacterium caseinilyticum</name>
    <dbReference type="NCBI Taxonomy" id="2771428"/>
    <lineage>
        <taxon>Bacteria</taxon>
        <taxon>Pseudomonadati</taxon>
        <taxon>Bacteroidota</taxon>
        <taxon>Flavobacteriia</taxon>
        <taxon>Flavobacteriales</taxon>
        <taxon>Weeksellaceae</taxon>
        <taxon>Chryseobacterium group</taxon>
        <taxon>Chryseobacterium</taxon>
    </lineage>
</organism>
<gene>
    <name evidence="2" type="ORF">IC610_06630</name>
</gene>
<keyword evidence="1" id="KW-0732">Signal</keyword>
<dbReference type="PROSITE" id="PS51257">
    <property type="entry name" value="PROKAR_LIPOPROTEIN"/>
    <property type="match status" value="1"/>
</dbReference>
<name>A0ABR8ZA31_9FLAO</name>
<feature type="chain" id="PRO_5047130931" description="Tissue inhibitor of metalloproteinase" evidence="1">
    <location>
        <begin position="20"/>
        <end position="247"/>
    </location>
</feature>
<accession>A0ABR8ZA31</accession>